<evidence type="ECO:0000313" key="2">
    <source>
        <dbReference type="Proteomes" id="UP000629025"/>
    </source>
</evidence>
<evidence type="ECO:0000313" key="1">
    <source>
        <dbReference type="EMBL" id="GGB82075.1"/>
    </source>
</evidence>
<dbReference type="RefSeq" id="WP_188745501.1">
    <property type="nucleotide sequence ID" value="NZ_BMIJ01000001.1"/>
</dbReference>
<name>A0ABQ1K2Q0_9GAMM</name>
<organism evidence="1 2">
    <name type="scientific">Marinobacterium zhoushanense</name>
    <dbReference type="NCBI Taxonomy" id="1679163"/>
    <lineage>
        <taxon>Bacteria</taxon>
        <taxon>Pseudomonadati</taxon>
        <taxon>Pseudomonadota</taxon>
        <taxon>Gammaproteobacteria</taxon>
        <taxon>Oceanospirillales</taxon>
        <taxon>Oceanospirillaceae</taxon>
        <taxon>Marinobacterium</taxon>
    </lineage>
</organism>
<accession>A0ABQ1K2Q0</accession>
<dbReference type="Proteomes" id="UP000629025">
    <property type="component" value="Unassembled WGS sequence"/>
</dbReference>
<comment type="caution">
    <text evidence="1">The sequence shown here is derived from an EMBL/GenBank/DDBJ whole genome shotgun (WGS) entry which is preliminary data.</text>
</comment>
<gene>
    <name evidence="1" type="ORF">GCM10011352_04850</name>
</gene>
<reference evidence="2" key="1">
    <citation type="journal article" date="2019" name="Int. J. Syst. Evol. Microbiol.">
        <title>The Global Catalogue of Microorganisms (GCM) 10K type strain sequencing project: providing services to taxonomists for standard genome sequencing and annotation.</title>
        <authorList>
            <consortium name="The Broad Institute Genomics Platform"/>
            <consortium name="The Broad Institute Genome Sequencing Center for Infectious Disease"/>
            <person name="Wu L."/>
            <person name="Ma J."/>
        </authorList>
    </citation>
    <scope>NUCLEOTIDE SEQUENCE [LARGE SCALE GENOMIC DNA]</scope>
    <source>
        <strain evidence="2">CGMCC 1.15341</strain>
    </source>
</reference>
<dbReference type="EMBL" id="BMIJ01000001">
    <property type="protein sequence ID" value="GGB82075.1"/>
    <property type="molecule type" value="Genomic_DNA"/>
</dbReference>
<proteinExistence type="predicted"/>
<sequence>MSERHLYCLSVTPLYADTTTQERWLPSLCLLSVTPALAELIDRLRTLLDDHGLEAVAQRTTLPAWYYACTELYPPTARTLLHVGRAEMWLSGWVPPMTSPCFRSAALPLMEVLAEQRPARVIDLAALRTAKITGLLRELTLLAAEEMRVDERLNALDALYTSVTACESKTASRFNSDLTGYADSITTEVAHMEQRLDELALQTNAITESLLRRALGARLGDWVIHVEPDGRRTQMCVEAVDFYHGHLMLRGPRITQQGRVGKRIEALNIPLVAEL</sequence>
<keyword evidence="2" id="KW-1185">Reference proteome</keyword>
<protein>
    <submittedName>
        <fullName evidence="1">Uncharacterized protein</fullName>
    </submittedName>
</protein>